<organism evidence="1 2">
    <name type="scientific">Psilocybe cf. subviscida</name>
    <dbReference type="NCBI Taxonomy" id="2480587"/>
    <lineage>
        <taxon>Eukaryota</taxon>
        <taxon>Fungi</taxon>
        <taxon>Dikarya</taxon>
        <taxon>Basidiomycota</taxon>
        <taxon>Agaricomycotina</taxon>
        <taxon>Agaricomycetes</taxon>
        <taxon>Agaricomycetidae</taxon>
        <taxon>Agaricales</taxon>
        <taxon>Agaricineae</taxon>
        <taxon>Strophariaceae</taxon>
        <taxon>Psilocybe</taxon>
    </lineage>
</organism>
<comment type="caution">
    <text evidence="1">The sequence shown here is derived from an EMBL/GenBank/DDBJ whole genome shotgun (WGS) entry which is preliminary data.</text>
</comment>
<reference evidence="1 2" key="1">
    <citation type="journal article" date="2020" name="ISME J.">
        <title>Uncovering the hidden diversity of litter-decomposition mechanisms in mushroom-forming fungi.</title>
        <authorList>
            <person name="Floudas D."/>
            <person name="Bentzer J."/>
            <person name="Ahren D."/>
            <person name="Johansson T."/>
            <person name="Persson P."/>
            <person name="Tunlid A."/>
        </authorList>
    </citation>
    <scope>NUCLEOTIDE SEQUENCE [LARGE SCALE GENOMIC DNA]</scope>
    <source>
        <strain evidence="1 2">CBS 101986</strain>
    </source>
</reference>
<gene>
    <name evidence="1" type="ORF">D9619_003891</name>
</gene>
<keyword evidence="2" id="KW-1185">Reference proteome</keyword>
<name>A0A8H5BQ88_9AGAR</name>
<sequence length="126" mass="14806">MITELARHHEKAEDRPFEEDENQYFAPTALFRLGLYPLPGSHPRRPHLAPRRQRPSTLFATPTLLSSPFALGRPRGVDSTLRRNLPMFYCVLRMRERIHWNCEEHSSLEEDLVRTFKLVMSLLQLP</sequence>
<evidence type="ECO:0000313" key="2">
    <source>
        <dbReference type="Proteomes" id="UP000567179"/>
    </source>
</evidence>
<evidence type="ECO:0000313" key="1">
    <source>
        <dbReference type="EMBL" id="KAF5327375.1"/>
    </source>
</evidence>
<protein>
    <submittedName>
        <fullName evidence="1">Uncharacterized protein</fullName>
    </submittedName>
</protein>
<dbReference type="Proteomes" id="UP000567179">
    <property type="component" value="Unassembled WGS sequence"/>
</dbReference>
<proteinExistence type="predicted"/>
<accession>A0A8H5BQ88</accession>
<dbReference type="AlphaFoldDB" id="A0A8H5BQ88"/>
<dbReference type="EMBL" id="JAACJJ010000014">
    <property type="protein sequence ID" value="KAF5327375.1"/>
    <property type="molecule type" value="Genomic_DNA"/>
</dbReference>